<evidence type="ECO:0000313" key="3">
    <source>
        <dbReference type="EMBL" id="KAL3850415.1"/>
    </source>
</evidence>
<dbReference type="InterPro" id="IPR008700">
    <property type="entry name" value="TypeIII_avirulence_cleave"/>
</dbReference>
<evidence type="ECO:0000259" key="2">
    <source>
        <dbReference type="Pfam" id="PF05627"/>
    </source>
</evidence>
<proteinExistence type="predicted"/>
<dbReference type="Proteomes" id="UP001634393">
    <property type="component" value="Unassembled WGS sequence"/>
</dbReference>
<sequence>MARASVPKFGNWENEDDVPYTVYFDKARKTRGGVMINPNDPQENPDMFPNVDSSPLTPSRAPTTPSRSRNRPTEDPIGRSPARPTNEHRVNREDGYSNSPARSENMVQRSGNESSYGGGRGQRPAGRSPRASAGSEQSLERSPLHQHYQDKVTATSGRGGSGSPAWDGRNHDSSHGTGGGKSRLRPVNRGDGSPDKGAAVPRFGDWENDPESAENFTQIFNQVRDEKNTGTGNVSGTPKHPSYGPRGQQPNEPKKCCFPWW</sequence>
<evidence type="ECO:0000313" key="4">
    <source>
        <dbReference type="Proteomes" id="UP001634393"/>
    </source>
</evidence>
<dbReference type="InterPro" id="IPR040387">
    <property type="entry name" value="RIN4/NOI4"/>
</dbReference>
<protein>
    <recommendedName>
        <fullName evidence="2">RIN4 pathogenic type III effector avirulence factor Avr cleavage site domain-containing protein</fullName>
    </recommendedName>
</protein>
<accession>A0ABD3ULY4</accession>
<dbReference type="PANTHER" id="PTHR33159">
    <property type="entry name" value="RPM1-INTERACTING PROTEIN 4 (RIN4) FAMILY PROTEIN"/>
    <property type="match status" value="1"/>
</dbReference>
<feature type="domain" description="RIN4 pathogenic type III effector avirulence factor Avr cleavage site" evidence="2">
    <location>
        <begin position="3"/>
        <end position="31"/>
    </location>
</feature>
<reference evidence="3 4" key="1">
    <citation type="submission" date="2024-12" db="EMBL/GenBank/DDBJ databases">
        <title>The unique morphological basis and parallel evolutionary history of personate flowers in Penstemon.</title>
        <authorList>
            <person name="Depatie T.H."/>
            <person name="Wessinger C.A."/>
        </authorList>
    </citation>
    <scope>NUCLEOTIDE SEQUENCE [LARGE SCALE GENOMIC DNA]</scope>
    <source>
        <strain evidence="3">WTNN_2</strain>
        <tissue evidence="3">Leaf</tissue>
    </source>
</reference>
<feature type="region of interest" description="Disordered" evidence="1">
    <location>
        <begin position="1"/>
        <end position="20"/>
    </location>
</feature>
<gene>
    <name evidence="3" type="ORF">ACJIZ3_012297</name>
</gene>
<feature type="compositionally biased region" description="Polar residues" evidence="1">
    <location>
        <begin position="51"/>
        <end position="67"/>
    </location>
</feature>
<dbReference type="AlphaFoldDB" id="A0ABD3ULY4"/>
<evidence type="ECO:0000256" key="1">
    <source>
        <dbReference type="SAM" id="MobiDB-lite"/>
    </source>
</evidence>
<organism evidence="3 4">
    <name type="scientific">Penstemon smallii</name>
    <dbReference type="NCBI Taxonomy" id="265156"/>
    <lineage>
        <taxon>Eukaryota</taxon>
        <taxon>Viridiplantae</taxon>
        <taxon>Streptophyta</taxon>
        <taxon>Embryophyta</taxon>
        <taxon>Tracheophyta</taxon>
        <taxon>Spermatophyta</taxon>
        <taxon>Magnoliopsida</taxon>
        <taxon>eudicotyledons</taxon>
        <taxon>Gunneridae</taxon>
        <taxon>Pentapetalae</taxon>
        <taxon>asterids</taxon>
        <taxon>lamiids</taxon>
        <taxon>Lamiales</taxon>
        <taxon>Plantaginaceae</taxon>
        <taxon>Cheloneae</taxon>
        <taxon>Penstemon</taxon>
    </lineage>
</organism>
<dbReference type="EMBL" id="JBJXBP010000001">
    <property type="protein sequence ID" value="KAL3850415.1"/>
    <property type="molecule type" value="Genomic_DNA"/>
</dbReference>
<feature type="region of interest" description="Disordered" evidence="1">
    <location>
        <begin position="29"/>
        <end position="261"/>
    </location>
</feature>
<feature type="compositionally biased region" description="Polar residues" evidence="1">
    <location>
        <begin position="96"/>
        <end position="115"/>
    </location>
</feature>
<keyword evidence="4" id="KW-1185">Reference proteome</keyword>
<feature type="compositionally biased region" description="Basic and acidic residues" evidence="1">
    <location>
        <begin position="85"/>
        <end position="95"/>
    </location>
</feature>
<comment type="caution">
    <text evidence="3">The sequence shown here is derived from an EMBL/GenBank/DDBJ whole genome shotgun (WGS) entry which is preliminary data.</text>
</comment>
<dbReference type="Pfam" id="PF05627">
    <property type="entry name" value="AvrRpt-cleavage"/>
    <property type="match status" value="2"/>
</dbReference>
<feature type="compositionally biased region" description="Basic and acidic residues" evidence="1">
    <location>
        <begin position="138"/>
        <end position="150"/>
    </location>
</feature>
<dbReference type="PANTHER" id="PTHR33159:SF6">
    <property type="entry name" value="RPM1-INTERACTING PROTEIN 4"/>
    <property type="match status" value="1"/>
</dbReference>
<name>A0ABD3ULY4_9LAMI</name>
<feature type="domain" description="RIN4 pathogenic type III effector avirulence factor Avr cleavage site" evidence="2">
    <location>
        <begin position="196"/>
        <end position="227"/>
    </location>
</feature>